<dbReference type="OrthoDB" id="6384283at2"/>
<dbReference type="Pfam" id="PF13858">
    <property type="entry name" value="DUF4199"/>
    <property type="match status" value="1"/>
</dbReference>
<evidence type="ECO:0000313" key="3">
    <source>
        <dbReference type="Proteomes" id="UP000027821"/>
    </source>
</evidence>
<feature type="transmembrane region" description="Helical" evidence="1">
    <location>
        <begin position="34"/>
        <end position="53"/>
    </location>
</feature>
<feature type="transmembrane region" description="Helical" evidence="1">
    <location>
        <begin position="147"/>
        <end position="165"/>
    </location>
</feature>
<sequence length="170" mass="19217">MDKYIDAAYKFGVIGGALCGIAFWLMYLLGAEPVGMTLVFGYLITPIFVFIGAKNFRDNYNNREMTFGQSMTVGFFVYTLIAVISAIIVYISLLMTPDVLIDYRAVNLQLLDGKKSEWIDQLNVEAFETTRLSIAQMSAYNVAMNDFLRKIIPGLFYTIIISIILKQTKE</sequence>
<proteinExistence type="predicted"/>
<feature type="transmembrane region" description="Helical" evidence="1">
    <location>
        <begin position="7"/>
        <end position="28"/>
    </location>
</feature>
<dbReference type="EMBL" id="JMIH01000015">
    <property type="protein sequence ID" value="KEO74333.1"/>
    <property type="molecule type" value="Genomic_DNA"/>
</dbReference>
<dbReference type="InterPro" id="IPR025250">
    <property type="entry name" value="DUF4199"/>
</dbReference>
<accession>A0A074L377</accession>
<organism evidence="2 3">
    <name type="scientific">Anditalea andensis</name>
    <dbReference type="NCBI Taxonomy" id="1048983"/>
    <lineage>
        <taxon>Bacteria</taxon>
        <taxon>Pseudomonadati</taxon>
        <taxon>Bacteroidota</taxon>
        <taxon>Cytophagia</taxon>
        <taxon>Cytophagales</taxon>
        <taxon>Cytophagaceae</taxon>
        <taxon>Anditalea</taxon>
    </lineage>
</organism>
<evidence type="ECO:0000313" key="2">
    <source>
        <dbReference type="EMBL" id="KEO74333.1"/>
    </source>
</evidence>
<feature type="transmembrane region" description="Helical" evidence="1">
    <location>
        <begin position="73"/>
        <end position="93"/>
    </location>
</feature>
<keyword evidence="1" id="KW-0812">Transmembrane</keyword>
<keyword evidence="1" id="KW-0472">Membrane</keyword>
<reference evidence="2 3" key="1">
    <citation type="submission" date="2014-04" db="EMBL/GenBank/DDBJ databases">
        <title>Characterization and application of a salt tolerant electro-active bacterium.</title>
        <authorList>
            <person name="Yang L."/>
            <person name="Wei S."/>
            <person name="Tay Q.X.M."/>
        </authorList>
    </citation>
    <scope>NUCLEOTIDE SEQUENCE [LARGE SCALE GENOMIC DNA]</scope>
    <source>
        <strain evidence="2 3">LY1</strain>
    </source>
</reference>
<name>A0A074L377_9BACT</name>
<evidence type="ECO:0000256" key="1">
    <source>
        <dbReference type="SAM" id="Phobius"/>
    </source>
</evidence>
<keyword evidence="1" id="KW-1133">Transmembrane helix</keyword>
<evidence type="ECO:0008006" key="4">
    <source>
        <dbReference type="Google" id="ProtNLM"/>
    </source>
</evidence>
<dbReference type="AlphaFoldDB" id="A0A074L377"/>
<comment type="caution">
    <text evidence="2">The sequence shown here is derived from an EMBL/GenBank/DDBJ whole genome shotgun (WGS) entry which is preliminary data.</text>
</comment>
<protein>
    <recommendedName>
        <fullName evidence="4">DUF4199 domain-containing protein</fullName>
    </recommendedName>
</protein>
<dbReference type="Proteomes" id="UP000027821">
    <property type="component" value="Unassembled WGS sequence"/>
</dbReference>
<dbReference type="STRING" id="1048983.EL17_06245"/>
<gene>
    <name evidence="2" type="ORF">EL17_06245</name>
</gene>
<dbReference type="eggNOG" id="ENOG50334YW">
    <property type="taxonomic scope" value="Bacteria"/>
</dbReference>
<keyword evidence="3" id="KW-1185">Reference proteome</keyword>